<keyword evidence="12" id="KW-0902">Two-component regulatory system</keyword>
<dbReference type="Pfam" id="PF00512">
    <property type="entry name" value="HisKA"/>
    <property type="match status" value="1"/>
</dbReference>
<dbReference type="GO" id="GO:0005524">
    <property type="term" value="F:ATP binding"/>
    <property type="evidence" value="ECO:0007669"/>
    <property type="project" value="UniProtKB-KW"/>
</dbReference>
<reference evidence="17 18" key="1">
    <citation type="submission" date="2019-07" db="EMBL/GenBank/DDBJ databases">
        <authorList>
            <person name="Kim J."/>
        </authorList>
    </citation>
    <scope>NUCLEOTIDE SEQUENCE [LARGE SCALE GENOMIC DNA]</scope>
    <source>
        <strain evidence="17 18">JC52</strain>
    </source>
</reference>
<evidence type="ECO:0000256" key="6">
    <source>
        <dbReference type="ARBA" id="ARBA00022679"/>
    </source>
</evidence>
<dbReference type="SMART" id="SM00388">
    <property type="entry name" value="HisKA"/>
    <property type="match status" value="1"/>
</dbReference>
<dbReference type="AlphaFoldDB" id="A0A559JSR2"/>
<feature type="transmembrane region" description="Helical" evidence="14">
    <location>
        <begin position="173"/>
        <end position="196"/>
    </location>
</feature>
<gene>
    <name evidence="17" type="ORF">FPZ49_31560</name>
</gene>
<keyword evidence="7 14" id="KW-0812">Transmembrane</keyword>
<dbReference type="Gene3D" id="3.30.565.10">
    <property type="entry name" value="Histidine kinase-like ATPase, C-terminal domain"/>
    <property type="match status" value="1"/>
</dbReference>
<comment type="caution">
    <text evidence="17">The sequence shown here is derived from an EMBL/GenBank/DDBJ whole genome shotgun (WGS) entry which is preliminary data.</text>
</comment>
<accession>A0A559JSR2</accession>
<dbReference type="InterPro" id="IPR004358">
    <property type="entry name" value="Sig_transdc_His_kin-like_C"/>
</dbReference>
<dbReference type="InterPro" id="IPR036097">
    <property type="entry name" value="HisK_dim/P_sf"/>
</dbReference>
<comment type="catalytic activity">
    <reaction evidence="1">
        <text>ATP + protein L-histidine = ADP + protein N-phospho-L-histidine.</text>
        <dbReference type="EC" id="2.7.13.3"/>
    </reaction>
</comment>
<evidence type="ECO:0000256" key="7">
    <source>
        <dbReference type="ARBA" id="ARBA00022692"/>
    </source>
</evidence>
<dbReference type="CDD" id="cd06225">
    <property type="entry name" value="HAMP"/>
    <property type="match status" value="1"/>
</dbReference>
<dbReference type="SMART" id="SM00304">
    <property type="entry name" value="HAMP"/>
    <property type="match status" value="1"/>
</dbReference>
<dbReference type="InterPro" id="IPR005467">
    <property type="entry name" value="His_kinase_dom"/>
</dbReference>
<feature type="domain" description="Histidine kinase" evidence="15">
    <location>
        <begin position="265"/>
        <end position="485"/>
    </location>
</feature>
<evidence type="ECO:0000256" key="11">
    <source>
        <dbReference type="ARBA" id="ARBA00022989"/>
    </source>
</evidence>
<evidence type="ECO:0000256" key="13">
    <source>
        <dbReference type="ARBA" id="ARBA00023136"/>
    </source>
</evidence>
<protein>
    <recommendedName>
        <fullName evidence="3">histidine kinase</fullName>
        <ecNumber evidence="3">2.7.13.3</ecNumber>
    </recommendedName>
</protein>
<dbReference type="InterPro" id="IPR003660">
    <property type="entry name" value="HAMP_dom"/>
</dbReference>
<evidence type="ECO:0000256" key="2">
    <source>
        <dbReference type="ARBA" id="ARBA00004651"/>
    </source>
</evidence>
<dbReference type="Pfam" id="PF00672">
    <property type="entry name" value="HAMP"/>
    <property type="match status" value="1"/>
</dbReference>
<dbReference type="PROSITE" id="PS50109">
    <property type="entry name" value="HIS_KIN"/>
    <property type="match status" value="1"/>
</dbReference>
<keyword evidence="6" id="KW-0808">Transferase</keyword>
<keyword evidence="5" id="KW-0597">Phosphoprotein</keyword>
<dbReference type="EC" id="2.7.13.3" evidence="3"/>
<evidence type="ECO:0000256" key="3">
    <source>
        <dbReference type="ARBA" id="ARBA00012438"/>
    </source>
</evidence>
<proteinExistence type="predicted"/>
<feature type="transmembrane region" description="Helical" evidence="14">
    <location>
        <begin position="12"/>
        <end position="33"/>
    </location>
</feature>
<dbReference type="GO" id="GO:0005886">
    <property type="term" value="C:plasma membrane"/>
    <property type="evidence" value="ECO:0007669"/>
    <property type="project" value="UniProtKB-SubCell"/>
</dbReference>
<evidence type="ECO:0000256" key="8">
    <source>
        <dbReference type="ARBA" id="ARBA00022741"/>
    </source>
</evidence>
<dbReference type="SUPFAM" id="SSF158472">
    <property type="entry name" value="HAMP domain-like"/>
    <property type="match status" value="1"/>
</dbReference>
<dbReference type="SUPFAM" id="SSF47384">
    <property type="entry name" value="Homodimeric domain of signal transducing histidine kinase"/>
    <property type="match status" value="1"/>
</dbReference>
<evidence type="ECO:0000313" key="17">
    <source>
        <dbReference type="EMBL" id="TVY02924.1"/>
    </source>
</evidence>
<comment type="subcellular location">
    <subcellularLocation>
        <location evidence="2">Cell membrane</location>
        <topology evidence="2">Multi-pass membrane protein</topology>
    </subcellularLocation>
</comment>
<dbReference type="Gene3D" id="1.10.287.130">
    <property type="match status" value="1"/>
</dbReference>
<dbReference type="OrthoDB" id="335833at2"/>
<dbReference type="PANTHER" id="PTHR45528:SF1">
    <property type="entry name" value="SENSOR HISTIDINE KINASE CPXA"/>
    <property type="match status" value="1"/>
</dbReference>
<dbReference type="InterPro" id="IPR050398">
    <property type="entry name" value="HssS/ArlS-like"/>
</dbReference>
<evidence type="ECO:0000256" key="1">
    <source>
        <dbReference type="ARBA" id="ARBA00000085"/>
    </source>
</evidence>
<dbReference type="EMBL" id="VNJI01000064">
    <property type="protein sequence ID" value="TVY02924.1"/>
    <property type="molecule type" value="Genomic_DNA"/>
</dbReference>
<keyword evidence="4" id="KW-1003">Cell membrane</keyword>
<evidence type="ECO:0000256" key="4">
    <source>
        <dbReference type="ARBA" id="ARBA00022475"/>
    </source>
</evidence>
<keyword evidence="18" id="KW-1185">Reference proteome</keyword>
<keyword evidence="13 14" id="KW-0472">Membrane</keyword>
<dbReference type="InterPro" id="IPR003661">
    <property type="entry name" value="HisK_dim/P_dom"/>
</dbReference>
<dbReference type="SUPFAM" id="SSF55874">
    <property type="entry name" value="ATPase domain of HSP90 chaperone/DNA topoisomerase II/histidine kinase"/>
    <property type="match status" value="1"/>
</dbReference>
<dbReference type="PRINTS" id="PR00344">
    <property type="entry name" value="BCTRLSENSOR"/>
</dbReference>
<dbReference type="Pfam" id="PF02518">
    <property type="entry name" value="HATPase_c"/>
    <property type="match status" value="1"/>
</dbReference>
<keyword evidence="8" id="KW-0547">Nucleotide-binding</keyword>
<dbReference type="Gene3D" id="6.10.340.10">
    <property type="match status" value="1"/>
</dbReference>
<evidence type="ECO:0000259" key="15">
    <source>
        <dbReference type="PROSITE" id="PS50109"/>
    </source>
</evidence>
<evidence type="ECO:0000256" key="9">
    <source>
        <dbReference type="ARBA" id="ARBA00022777"/>
    </source>
</evidence>
<dbReference type="CDD" id="cd00075">
    <property type="entry name" value="HATPase"/>
    <property type="match status" value="1"/>
</dbReference>
<dbReference type="GO" id="GO:0000155">
    <property type="term" value="F:phosphorelay sensor kinase activity"/>
    <property type="evidence" value="ECO:0007669"/>
    <property type="project" value="InterPro"/>
</dbReference>
<evidence type="ECO:0000313" key="18">
    <source>
        <dbReference type="Proteomes" id="UP000317036"/>
    </source>
</evidence>
<dbReference type="RefSeq" id="WP_144854286.1">
    <property type="nucleotide sequence ID" value="NZ_VNJI01000064.1"/>
</dbReference>
<keyword evidence="10" id="KW-0067">ATP-binding</keyword>
<organism evidence="17 18">
    <name type="scientific">Paenibacillus cremeus</name>
    <dbReference type="NCBI Taxonomy" id="2163881"/>
    <lineage>
        <taxon>Bacteria</taxon>
        <taxon>Bacillati</taxon>
        <taxon>Bacillota</taxon>
        <taxon>Bacilli</taxon>
        <taxon>Bacillales</taxon>
        <taxon>Paenibacillaceae</taxon>
        <taxon>Paenibacillus</taxon>
    </lineage>
</organism>
<evidence type="ECO:0000256" key="10">
    <source>
        <dbReference type="ARBA" id="ARBA00022840"/>
    </source>
</evidence>
<dbReference type="FunFam" id="3.30.565.10:FF:000006">
    <property type="entry name" value="Sensor histidine kinase WalK"/>
    <property type="match status" value="1"/>
</dbReference>
<dbReference type="PANTHER" id="PTHR45528">
    <property type="entry name" value="SENSOR HISTIDINE KINASE CPXA"/>
    <property type="match status" value="1"/>
</dbReference>
<feature type="domain" description="HAMP" evidence="16">
    <location>
        <begin position="198"/>
        <end position="250"/>
    </location>
</feature>
<dbReference type="PROSITE" id="PS50885">
    <property type="entry name" value="HAMP"/>
    <property type="match status" value="1"/>
</dbReference>
<sequence>MSIRLKLLLSYAAMLVVPFLLILLSAVLLGVVYRGDVQNIRDLYWNKASQFNDHRDERLVKEMRRTADKNPSLFADPKYLDDLTQELANSGSGLVVRKDDKLSYASPLFKDQDLLNLLPPFEREGYRDQEQDLKLGSQLYTIWQFDFLYEDHHPGSVLILEKANPIVGFARKFFPILFLSVLVILVLTHTVLTYVVSRSIIGPLQLLKRAAHRIKAGDLDFRVQVSGKDEIGQLGIAFEEMRGQLQESIRLQLQYEENRKELISNISHDLKTPLTAIRGYVDGIHDGIADTPDKMIKYVRTISSKTEEMEHLIDELFLYSKLDLKQLPFHFVLVPIHAFVHDWAEELQLEREKKGYAFEADIQIQKSTQVSIDRDKLKRVFSNIMDNCVKYMDKRDKQVCLRAYDTASDVVIEISDNGQGISAEAIAHIFDRFYRAEQSRNTQTGGSGLGLAIAKQIVEGHSGTIEARSVLGEGTQIIIKLPVKTL</sequence>
<evidence type="ECO:0000256" key="12">
    <source>
        <dbReference type="ARBA" id="ARBA00023012"/>
    </source>
</evidence>
<keyword evidence="11 14" id="KW-1133">Transmembrane helix</keyword>
<evidence type="ECO:0000256" key="5">
    <source>
        <dbReference type="ARBA" id="ARBA00022553"/>
    </source>
</evidence>
<keyword evidence="9 17" id="KW-0418">Kinase</keyword>
<dbReference type="SMART" id="SM00387">
    <property type="entry name" value="HATPase_c"/>
    <property type="match status" value="1"/>
</dbReference>
<evidence type="ECO:0000259" key="16">
    <source>
        <dbReference type="PROSITE" id="PS50885"/>
    </source>
</evidence>
<dbReference type="Proteomes" id="UP000317036">
    <property type="component" value="Unassembled WGS sequence"/>
</dbReference>
<evidence type="ECO:0000256" key="14">
    <source>
        <dbReference type="SAM" id="Phobius"/>
    </source>
</evidence>
<dbReference type="InterPro" id="IPR036890">
    <property type="entry name" value="HATPase_C_sf"/>
</dbReference>
<dbReference type="CDD" id="cd00082">
    <property type="entry name" value="HisKA"/>
    <property type="match status" value="1"/>
</dbReference>
<dbReference type="FunFam" id="1.10.287.130:FF:000001">
    <property type="entry name" value="Two-component sensor histidine kinase"/>
    <property type="match status" value="1"/>
</dbReference>
<name>A0A559JSR2_9BACL</name>
<dbReference type="InterPro" id="IPR003594">
    <property type="entry name" value="HATPase_dom"/>
</dbReference>